<dbReference type="EMBL" id="PNIL01000049">
    <property type="protein sequence ID" value="PMP67347.1"/>
    <property type="molecule type" value="Genomic_DNA"/>
</dbReference>
<comment type="caution">
    <text evidence="2">The sequence shown here is derived from an EMBL/GenBank/DDBJ whole genome shotgun (WGS) entry which is preliminary data.</text>
</comment>
<dbReference type="AlphaFoldDB" id="A0A2J6WEC8"/>
<evidence type="ECO:0000259" key="1">
    <source>
        <dbReference type="PROSITE" id="PS51186"/>
    </source>
</evidence>
<dbReference type="SUPFAM" id="SSF55729">
    <property type="entry name" value="Acyl-CoA N-acyltransferases (Nat)"/>
    <property type="match status" value="1"/>
</dbReference>
<dbReference type="PANTHER" id="PTHR41368">
    <property type="entry name" value="PROTEIN YGHO"/>
    <property type="match status" value="1"/>
</dbReference>
<protein>
    <recommendedName>
        <fullName evidence="1">N-acetyltransferase domain-containing protein</fullName>
    </recommendedName>
</protein>
<accession>A0A2J6WEC8</accession>
<dbReference type="CDD" id="cd04301">
    <property type="entry name" value="NAT_SF"/>
    <property type="match status" value="1"/>
</dbReference>
<dbReference type="Gene3D" id="3.40.630.30">
    <property type="match status" value="1"/>
</dbReference>
<gene>
    <name evidence="2" type="ORF">C0189_03255</name>
</gene>
<dbReference type="PANTHER" id="PTHR41368:SF1">
    <property type="entry name" value="PROTEIN YGHO"/>
    <property type="match status" value="1"/>
</dbReference>
<proteinExistence type="predicted"/>
<dbReference type="PROSITE" id="PS51186">
    <property type="entry name" value="GNAT"/>
    <property type="match status" value="1"/>
</dbReference>
<evidence type="ECO:0000313" key="2">
    <source>
        <dbReference type="EMBL" id="PMP67347.1"/>
    </source>
</evidence>
<dbReference type="InterPro" id="IPR000182">
    <property type="entry name" value="GNAT_dom"/>
</dbReference>
<dbReference type="InterPro" id="IPR016181">
    <property type="entry name" value="Acyl_CoA_acyltransferase"/>
</dbReference>
<sequence>MVNMLKKLIEEPHSNERVSNFNILLKDLKAFVSVPFSISWYRSSESKKVFPLLLQELQDLNPDRIRLKKFLPGYNPFFKHLDYLQYYLYEENGKPVGRIASIIDRNYKEKKYQGRIGIIGLFEAETKEIGFKLLDEAIKDLKNEGCTKIIGPMRFNASGEAGLLINGFEHTPMPMEPYNPPYYKEVFDEYGEKENDWYSFLIDEERASKYMERVTAVLNNSLNIEEKLRKEGIVIRDANLKDYANEIEKIRKIYNAAWDTIEHPQFEKFSDEEFNYIAASLKQIAIPELIYIVEENGNAIGVSVTIPNINEVIKEIDDKLFKKFYPHRSSFSLADTYRDIIIFREIMRRLKNKKFMSARIFILGLLKKRTGLDALLYKRTFDVGRSLGMKYASASQIADTNVDMTNPLMKMGTIGFTWRVYNIKY</sequence>
<dbReference type="Proteomes" id="UP000237040">
    <property type="component" value="Unassembled WGS sequence"/>
</dbReference>
<evidence type="ECO:0000313" key="3">
    <source>
        <dbReference type="Proteomes" id="UP000237040"/>
    </source>
</evidence>
<organism evidence="2 3">
    <name type="scientific">Caldisericum exile</name>
    <dbReference type="NCBI Taxonomy" id="693075"/>
    <lineage>
        <taxon>Bacteria</taxon>
        <taxon>Pseudomonadati</taxon>
        <taxon>Caldisericota/Cryosericota group</taxon>
        <taxon>Caldisericota</taxon>
        <taxon>Caldisericia</taxon>
        <taxon>Caldisericales</taxon>
        <taxon>Caldisericaceae</taxon>
        <taxon>Caldisericum</taxon>
    </lineage>
</organism>
<reference evidence="2 3" key="1">
    <citation type="submission" date="2018-01" db="EMBL/GenBank/DDBJ databases">
        <title>Metagenomic assembled genomes from two thermal pools in the Uzon Caldera, Kamchatka, Russia.</title>
        <authorList>
            <person name="Wilkins L."/>
            <person name="Ettinger C."/>
        </authorList>
    </citation>
    <scope>NUCLEOTIDE SEQUENCE [LARGE SCALE GENOMIC DNA]</scope>
    <source>
        <strain evidence="2">ZAV-07</strain>
    </source>
</reference>
<name>A0A2J6WEC8_9BACT</name>
<dbReference type="InterPro" id="IPR039968">
    <property type="entry name" value="BcerS-like"/>
</dbReference>
<dbReference type="GO" id="GO:0016747">
    <property type="term" value="F:acyltransferase activity, transferring groups other than amino-acyl groups"/>
    <property type="evidence" value="ECO:0007669"/>
    <property type="project" value="InterPro"/>
</dbReference>
<feature type="domain" description="N-acetyltransferase" evidence="1">
    <location>
        <begin position="44"/>
        <end position="189"/>
    </location>
</feature>